<dbReference type="SUPFAM" id="SSF55729">
    <property type="entry name" value="Acyl-CoA N-acyltransferases (Nat)"/>
    <property type="match status" value="1"/>
</dbReference>
<dbReference type="PANTHER" id="PTHR43792">
    <property type="entry name" value="GNAT FAMILY, PUTATIVE (AFU_ORTHOLOGUE AFUA_3G00765)-RELATED-RELATED"/>
    <property type="match status" value="1"/>
</dbReference>
<dbReference type="InterPro" id="IPR016181">
    <property type="entry name" value="Acyl_CoA_acyltransferase"/>
</dbReference>
<protein>
    <submittedName>
        <fullName evidence="2">GNAT family N-acetyltransferase</fullName>
    </submittedName>
</protein>
<sequence>MPELESHVAPSLREVPCWPLSTQRLVLRPATIADARATWAYRKLPETSRWVTSTWDDYAAYLRSYRDPEHLRERLVVELSGAVVGEVVIRRQDAWSQTESRKAARGVEAELGWSLNPAFSGRGLASEAVSAAIRLCFEELGLHRVQARCFSANIPSWKLMERIGMRREAHLVSGILHRDGQWMDGYSYALLKNEWQTQQGQ</sequence>
<gene>
    <name evidence="2" type="ORF">HED64_01510</name>
</gene>
<name>A0ABX1G1P4_9MICC</name>
<dbReference type="Proteomes" id="UP000746595">
    <property type="component" value="Unassembled WGS sequence"/>
</dbReference>
<accession>A0ABX1G1P4</accession>
<keyword evidence="3" id="KW-1185">Reference proteome</keyword>
<dbReference type="Gene3D" id="3.40.630.30">
    <property type="match status" value="1"/>
</dbReference>
<dbReference type="EMBL" id="JAAWVT010000001">
    <property type="protein sequence ID" value="NKG19382.1"/>
    <property type="molecule type" value="Genomic_DNA"/>
</dbReference>
<reference evidence="2 3" key="1">
    <citation type="submission" date="2020-04" db="EMBL/GenBank/DDBJ databases">
        <title>Paeniglutamicibacter sp. ANT13_2, a novel actinomycete isolated from sediment in Antarctica.</title>
        <authorList>
            <person name="Sakdapetsiri C."/>
            <person name="Pinyakong O."/>
        </authorList>
    </citation>
    <scope>NUCLEOTIDE SEQUENCE [LARGE SCALE GENOMIC DNA]</scope>
    <source>
        <strain evidence="2 3">ANT13_2</strain>
    </source>
</reference>
<evidence type="ECO:0000259" key="1">
    <source>
        <dbReference type="PROSITE" id="PS51186"/>
    </source>
</evidence>
<evidence type="ECO:0000313" key="2">
    <source>
        <dbReference type="EMBL" id="NKG19382.1"/>
    </source>
</evidence>
<comment type="caution">
    <text evidence="2">The sequence shown here is derived from an EMBL/GenBank/DDBJ whole genome shotgun (WGS) entry which is preliminary data.</text>
</comment>
<dbReference type="PROSITE" id="PS51186">
    <property type="entry name" value="GNAT"/>
    <property type="match status" value="1"/>
</dbReference>
<dbReference type="Pfam" id="PF13302">
    <property type="entry name" value="Acetyltransf_3"/>
    <property type="match status" value="1"/>
</dbReference>
<dbReference type="InterPro" id="IPR000182">
    <property type="entry name" value="GNAT_dom"/>
</dbReference>
<dbReference type="InterPro" id="IPR051531">
    <property type="entry name" value="N-acetyltransferase"/>
</dbReference>
<dbReference type="RefSeq" id="WP_168150347.1">
    <property type="nucleotide sequence ID" value="NZ_JAAWVT010000001.1"/>
</dbReference>
<organism evidence="2 3">
    <name type="scientific">Paeniglutamicibacter terrestris</name>
    <dbReference type="NCBI Taxonomy" id="2723403"/>
    <lineage>
        <taxon>Bacteria</taxon>
        <taxon>Bacillati</taxon>
        <taxon>Actinomycetota</taxon>
        <taxon>Actinomycetes</taxon>
        <taxon>Micrococcales</taxon>
        <taxon>Micrococcaceae</taxon>
        <taxon>Paeniglutamicibacter</taxon>
    </lineage>
</organism>
<proteinExistence type="predicted"/>
<dbReference type="PANTHER" id="PTHR43792:SF1">
    <property type="entry name" value="N-ACETYLTRANSFERASE DOMAIN-CONTAINING PROTEIN"/>
    <property type="match status" value="1"/>
</dbReference>
<evidence type="ECO:0000313" key="3">
    <source>
        <dbReference type="Proteomes" id="UP000746595"/>
    </source>
</evidence>
<feature type="domain" description="N-acetyltransferase" evidence="1">
    <location>
        <begin position="25"/>
        <end position="193"/>
    </location>
</feature>